<comment type="caution">
    <text evidence="2">The sequence shown here is derived from an EMBL/GenBank/DDBJ whole genome shotgun (WGS) entry which is preliminary data.</text>
</comment>
<reference evidence="2 3" key="1">
    <citation type="submission" date="2017-08" db="EMBL/GenBank/DDBJ databases">
        <title>Infants hospitalized years apart are colonized by the same room-sourced microbial strains.</title>
        <authorList>
            <person name="Brooks B."/>
            <person name="Olm M.R."/>
            <person name="Firek B.A."/>
            <person name="Baker R."/>
            <person name="Thomas B.C."/>
            <person name="Morowitz M.J."/>
            <person name="Banfield J.F."/>
        </authorList>
    </citation>
    <scope>NUCLEOTIDE SEQUENCE [LARGE SCALE GENOMIC DNA]</scope>
    <source>
        <strain evidence="2">S2_005_003_R2_43</strain>
    </source>
</reference>
<dbReference type="Gene3D" id="3.30.420.380">
    <property type="match status" value="1"/>
</dbReference>
<keyword evidence="1" id="KW-1133">Transmembrane helix</keyword>
<evidence type="ECO:0000313" key="2">
    <source>
        <dbReference type="EMBL" id="PZQ14142.1"/>
    </source>
</evidence>
<dbReference type="Pfam" id="PF05137">
    <property type="entry name" value="PilN"/>
    <property type="match status" value="1"/>
</dbReference>
<dbReference type="SUPFAM" id="SSF53067">
    <property type="entry name" value="Actin-like ATPase domain"/>
    <property type="match status" value="1"/>
</dbReference>
<name>A0A2W5KAR3_ANCNO</name>
<dbReference type="AlphaFoldDB" id="A0A2W5KAR3"/>
<evidence type="ECO:0000256" key="1">
    <source>
        <dbReference type="SAM" id="Phobius"/>
    </source>
</evidence>
<dbReference type="InterPro" id="IPR007813">
    <property type="entry name" value="PilN"/>
</dbReference>
<proteinExistence type="predicted"/>
<gene>
    <name evidence="2" type="ORF">DI565_11940</name>
</gene>
<protein>
    <submittedName>
        <fullName evidence="2">Fimbrial assembly protein</fullName>
    </submittedName>
</protein>
<dbReference type="EMBL" id="QFPN01000006">
    <property type="protein sequence ID" value="PZQ14142.1"/>
    <property type="molecule type" value="Genomic_DNA"/>
</dbReference>
<dbReference type="PANTHER" id="PTHR40278:SF1">
    <property type="entry name" value="DNA UTILIZATION PROTEIN HOFN"/>
    <property type="match status" value="1"/>
</dbReference>
<dbReference type="InterPro" id="IPR043129">
    <property type="entry name" value="ATPase_NBD"/>
</dbReference>
<feature type="transmembrane region" description="Helical" evidence="1">
    <location>
        <begin position="201"/>
        <end position="225"/>
    </location>
</feature>
<sequence>MPDEADAYVEAGWGKVGRMSLSGVFRTAVDDLVALAAPLAAKAGGRGRLIAVAEGDELALYEAQADGPPKRLPETARKRGGQPTELRLPVGQVLNRSLTLPAAGRDYLEPIIEHRLERLIPWSPDRALYGYRVAGDAEGGEIAVDLAATSRDIADVWLARASARGLEPTAIGSAAEPLDRPLELDLWRGARDTALIRARRMVAFAAIAAAVVVVPVLGLSLYASWSAETRLANIETRQNAARRTLAAAAGAGAGAKEAALIKAKRPDDAMSTLIDRLARTVPADTALRDLEIDDGRIRLAGSSAAAPALIARLEASGLMHDTRFAAPVTRAPDGRDLFEILAARVRPDGVKVESAGAPVAATPARESGL</sequence>
<keyword evidence="1" id="KW-0812">Transmembrane</keyword>
<accession>A0A2W5KAR3</accession>
<evidence type="ECO:0000313" key="3">
    <source>
        <dbReference type="Proteomes" id="UP000249577"/>
    </source>
</evidence>
<organism evidence="2 3">
    <name type="scientific">Ancylobacter novellus</name>
    <name type="common">Thiobacillus novellus</name>
    <dbReference type="NCBI Taxonomy" id="921"/>
    <lineage>
        <taxon>Bacteria</taxon>
        <taxon>Pseudomonadati</taxon>
        <taxon>Pseudomonadota</taxon>
        <taxon>Alphaproteobacteria</taxon>
        <taxon>Hyphomicrobiales</taxon>
        <taxon>Xanthobacteraceae</taxon>
        <taxon>Ancylobacter</taxon>
    </lineage>
</organism>
<dbReference type="PANTHER" id="PTHR40278">
    <property type="entry name" value="DNA UTILIZATION PROTEIN HOFN"/>
    <property type="match status" value="1"/>
</dbReference>
<keyword evidence="1" id="KW-0472">Membrane</keyword>
<dbReference type="Proteomes" id="UP000249577">
    <property type="component" value="Unassembled WGS sequence"/>
</dbReference>
<dbReference type="InterPro" id="IPR052534">
    <property type="entry name" value="Extracell_DNA_Util/SecSys_Comp"/>
</dbReference>